<keyword evidence="3" id="KW-1185">Reference proteome</keyword>
<dbReference type="GO" id="GO:0016491">
    <property type="term" value="F:oxidoreductase activity"/>
    <property type="evidence" value="ECO:0007669"/>
    <property type="project" value="InterPro"/>
</dbReference>
<dbReference type="InterPro" id="IPR029039">
    <property type="entry name" value="Flavoprotein-like_sf"/>
</dbReference>
<organism evidence="2 3">
    <name type="scientific">Noviherbaspirillum pedocola</name>
    <dbReference type="NCBI Taxonomy" id="2801341"/>
    <lineage>
        <taxon>Bacteria</taxon>
        <taxon>Pseudomonadati</taxon>
        <taxon>Pseudomonadota</taxon>
        <taxon>Betaproteobacteria</taxon>
        <taxon>Burkholderiales</taxon>
        <taxon>Oxalobacteraceae</taxon>
        <taxon>Noviherbaspirillum</taxon>
    </lineage>
</organism>
<dbReference type="InterPro" id="IPR005025">
    <property type="entry name" value="FMN_Rdtase-like_dom"/>
</dbReference>
<dbReference type="Pfam" id="PF03358">
    <property type="entry name" value="FMN_red"/>
    <property type="match status" value="1"/>
</dbReference>
<evidence type="ECO:0000313" key="2">
    <source>
        <dbReference type="EMBL" id="MBK4735170.1"/>
    </source>
</evidence>
<dbReference type="Proteomes" id="UP000622890">
    <property type="component" value="Unassembled WGS sequence"/>
</dbReference>
<reference evidence="2" key="1">
    <citation type="submission" date="2021-01" db="EMBL/GenBank/DDBJ databases">
        <title>Genome sequence of strain Noviherbaspirillum sp. DKR-6.</title>
        <authorList>
            <person name="Chaudhary D.K."/>
        </authorList>
    </citation>
    <scope>NUCLEOTIDE SEQUENCE</scope>
    <source>
        <strain evidence="2">DKR-6</strain>
    </source>
</reference>
<dbReference type="Gene3D" id="3.40.50.360">
    <property type="match status" value="1"/>
</dbReference>
<gene>
    <name evidence="2" type="ORF">JJB74_11160</name>
</gene>
<evidence type="ECO:0000259" key="1">
    <source>
        <dbReference type="Pfam" id="PF03358"/>
    </source>
</evidence>
<dbReference type="EMBL" id="JAEPBG010000004">
    <property type="protein sequence ID" value="MBK4735170.1"/>
    <property type="molecule type" value="Genomic_DNA"/>
</dbReference>
<evidence type="ECO:0000313" key="3">
    <source>
        <dbReference type="Proteomes" id="UP000622890"/>
    </source>
</evidence>
<dbReference type="PANTHER" id="PTHR30543">
    <property type="entry name" value="CHROMATE REDUCTASE"/>
    <property type="match status" value="1"/>
</dbReference>
<dbReference type="GO" id="GO:0010181">
    <property type="term" value="F:FMN binding"/>
    <property type="evidence" value="ECO:0007669"/>
    <property type="project" value="TreeGrafter"/>
</dbReference>
<sequence>MSGTKPKILAFAASTRSESFNKKLVRVAAEGARAAGAEVNVIDLRDFTMPIYDGDLEAQQGMPEGARALRRLLMEHQGFLIASPEYNGSLPALLKNAIDWTSRPVDGEDGLAPYRNKVAVLMSTSPGGFGGLRGLAHVRTILANIGVIVLPDQLAVGKAQEVFAVDGTIANDKQRQMIEDLGRTLTTTLARLHGQPLYEEKLERRHDLGRIR</sequence>
<dbReference type="SUPFAM" id="SSF52218">
    <property type="entry name" value="Flavoproteins"/>
    <property type="match status" value="1"/>
</dbReference>
<protein>
    <submittedName>
        <fullName evidence="2">NAD(P)H-dependent oxidoreductase</fullName>
    </submittedName>
</protein>
<dbReference type="PANTHER" id="PTHR30543:SF21">
    <property type="entry name" value="NAD(P)H-DEPENDENT FMN REDUCTASE LOT6"/>
    <property type="match status" value="1"/>
</dbReference>
<name>A0A934STI9_9BURK</name>
<accession>A0A934STI9</accession>
<dbReference type="RefSeq" id="WP_200591955.1">
    <property type="nucleotide sequence ID" value="NZ_JAEPBG010000004.1"/>
</dbReference>
<proteinExistence type="predicted"/>
<dbReference type="InterPro" id="IPR050712">
    <property type="entry name" value="NAD(P)H-dep_reductase"/>
</dbReference>
<dbReference type="AlphaFoldDB" id="A0A934STI9"/>
<feature type="domain" description="NADPH-dependent FMN reductase-like" evidence="1">
    <location>
        <begin position="6"/>
        <end position="160"/>
    </location>
</feature>
<comment type="caution">
    <text evidence="2">The sequence shown here is derived from an EMBL/GenBank/DDBJ whole genome shotgun (WGS) entry which is preliminary data.</text>
</comment>
<dbReference type="GO" id="GO:0005829">
    <property type="term" value="C:cytosol"/>
    <property type="evidence" value="ECO:0007669"/>
    <property type="project" value="TreeGrafter"/>
</dbReference>